<evidence type="ECO:0000313" key="1">
    <source>
        <dbReference type="EMBL" id="KKM18423.1"/>
    </source>
</evidence>
<dbReference type="AlphaFoldDB" id="A0A0F9K8K3"/>
<organism evidence="1">
    <name type="scientific">marine sediment metagenome</name>
    <dbReference type="NCBI Taxonomy" id="412755"/>
    <lineage>
        <taxon>unclassified sequences</taxon>
        <taxon>metagenomes</taxon>
        <taxon>ecological metagenomes</taxon>
    </lineage>
</organism>
<accession>A0A0F9K8K3</accession>
<reference evidence="1" key="1">
    <citation type="journal article" date="2015" name="Nature">
        <title>Complex archaea that bridge the gap between prokaryotes and eukaryotes.</title>
        <authorList>
            <person name="Spang A."/>
            <person name="Saw J.H."/>
            <person name="Jorgensen S.L."/>
            <person name="Zaremba-Niedzwiedzka K."/>
            <person name="Martijn J."/>
            <person name="Lind A.E."/>
            <person name="van Eijk R."/>
            <person name="Schleper C."/>
            <person name="Guy L."/>
            <person name="Ettema T.J."/>
        </authorList>
    </citation>
    <scope>NUCLEOTIDE SEQUENCE</scope>
</reference>
<proteinExistence type="predicted"/>
<sequence>MRELGIIKRCELCKGYLNCKTYDEVCDNLNFLQKFLDIKGSSEIAKHCKSYGILPKINNKKKRMNRDYG</sequence>
<gene>
    <name evidence="1" type="ORF">LCGC14_1665860</name>
</gene>
<name>A0A0F9K8K3_9ZZZZ</name>
<protein>
    <submittedName>
        <fullName evidence="1">Uncharacterized protein</fullName>
    </submittedName>
</protein>
<dbReference type="EMBL" id="LAZR01014225">
    <property type="protein sequence ID" value="KKM18423.1"/>
    <property type="molecule type" value="Genomic_DNA"/>
</dbReference>
<comment type="caution">
    <text evidence="1">The sequence shown here is derived from an EMBL/GenBank/DDBJ whole genome shotgun (WGS) entry which is preliminary data.</text>
</comment>